<dbReference type="EMBL" id="BIFH01000029">
    <property type="protein sequence ID" value="GCD98730.1"/>
    <property type="molecule type" value="Genomic_DNA"/>
</dbReference>
<dbReference type="Proteomes" id="UP000286931">
    <property type="component" value="Unassembled WGS sequence"/>
</dbReference>
<dbReference type="Gene3D" id="3.40.50.1700">
    <property type="entry name" value="Glycoside hydrolase family 3 C-terminal domain"/>
    <property type="match status" value="1"/>
</dbReference>
<dbReference type="SUPFAM" id="SSF52279">
    <property type="entry name" value="Beta-D-glucan exohydrolase, C-terminal domain"/>
    <property type="match status" value="1"/>
</dbReference>
<dbReference type="OrthoDB" id="4350498at2"/>
<organism evidence="2 3">
    <name type="scientific">Embleya hyalina</name>
    <dbReference type="NCBI Taxonomy" id="516124"/>
    <lineage>
        <taxon>Bacteria</taxon>
        <taxon>Bacillati</taxon>
        <taxon>Actinomycetota</taxon>
        <taxon>Actinomycetes</taxon>
        <taxon>Kitasatosporales</taxon>
        <taxon>Streptomycetaceae</taxon>
        <taxon>Embleya</taxon>
    </lineage>
</organism>
<gene>
    <name evidence="2" type="ORF">EHYA_06441</name>
</gene>
<evidence type="ECO:0000256" key="1">
    <source>
        <dbReference type="ARBA" id="ARBA00022801"/>
    </source>
</evidence>
<accession>A0A401YVW7</accession>
<keyword evidence="1" id="KW-0378">Hydrolase</keyword>
<proteinExistence type="predicted"/>
<dbReference type="InterPro" id="IPR036881">
    <property type="entry name" value="Glyco_hydro_3_C_sf"/>
</dbReference>
<sequence>MPDRDPHAVVLLTNRTSSRISTSGGPALPLRDALRVYTEHLDIGVAARYATVVSDLADADVALLRLPEDHADAELDRIVDIAASVPTVAVIDLFRPAAVADLVGYCAALLGTRGADDVGVLDVVFGRYAPAGRLVDALPADAEPLFETGHGLSY</sequence>
<dbReference type="RefSeq" id="WP_126640612.1">
    <property type="nucleotide sequence ID" value="NZ_BIFH01000029.1"/>
</dbReference>
<dbReference type="AlphaFoldDB" id="A0A401YVW7"/>
<dbReference type="GO" id="GO:0004553">
    <property type="term" value="F:hydrolase activity, hydrolyzing O-glycosyl compounds"/>
    <property type="evidence" value="ECO:0007669"/>
    <property type="project" value="InterPro"/>
</dbReference>
<dbReference type="GO" id="GO:0005975">
    <property type="term" value="P:carbohydrate metabolic process"/>
    <property type="evidence" value="ECO:0007669"/>
    <property type="project" value="InterPro"/>
</dbReference>
<evidence type="ECO:0000313" key="3">
    <source>
        <dbReference type="Proteomes" id="UP000286931"/>
    </source>
</evidence>
<evidence type="ECO:0000313" key="2">
    <source>
        <dbReference type="EMBL" id="GCD98730.1"/>
    </source>
</evidence>
<protein>
    <recommendedName>
        <fullName evidence="4">Beta-glucosidase</fullName>
    </recommendedName>
</protein>
<reference evidence="2 3" key="1">
    <citation type="submission" date="2018-12" db="EMBL/GenBank/DDBJ databases">
        <title>Draft genome sequence of Embleya hyalina NBRC 13850T.</title>
        <authorList>
            <person name="Komaki H."/>
            <person name="Hosoyama A."/>
            <person name="Kimura A."/>
            <person name="Ichikawa N."/>
            <person name="Tamura T."/>
        </authorList>
    </citation>
    <scope>NUCLEOTIDE SEQUENCE [LARGE SCALE GENOMIC DNA]</scope>
    <source>
        <strain evidence="2 3">NBRC 13850</strain>
    </source>
</reference>
<comment type="caution">
    <text evidence="2">The sequence shown here is derived from an EMBL/GenBank/DDBJ whole genome shotgun (WGS) entry which is preliminary data.</text>
</comment>
<keyword evidence="3" id="KW-1185">Reference proteome</keyword>
<evidence type="ECO:0008006" key="4">
    <source>
        <dbReference type="Google" id="ProtNLM"/>
    </source>
</evidence>
<name>A0A401YVW7_9ACTN</name>